<name>A0A137P6M9_CONC2</name>
<accession>A0A137P6M9</accession>
<dbReference type="Proteomes" id="UP000070444">
    <property type="component" value="Unassembled WGS sequence"/>
</dbReference>
<reference evidence="1 2" key="1">
    <citation type="journal article" date="2015" name="Genome Biol. Evol.">
        <title>Phylogenomic analyses indicate that early fungi evolved digesting cell walls of algal ancestors of land plants.</title>
        <authorList>
            <person name="Chang Y."/>
            <person name="Wang S."/>
            <person name="Sekimoto S."/>
            <person name="Aerts A.L."/>
            <person name="Choi C."/>
            <person name="Clum A."/>
            <person name="LaButti K.M."/>
            <person name="Lindquist E.A."/>
            <person name="Yee Ngan C."/>
            <person name="Ohm R.A."/>
            <person name="Salamov A.A."/>
            <person name="Grigoriev I.V."/>
            <person name="Spatafora J.W."/>
            <person name="Berbee M.L."/>
        </authorList>
    </citation>
    <scope>NUCLEOTIDE SEQUENCE [LARGE SCALE GENOMIC DNA]</scope>
    <source>
        <strain evidence="1 2">NRRL 28638</strain>
    </source>
</reference>
<sequence>MDESSTTLRYDGIPSFVEDNFDEDSVDNEYNHDMDCDDPDCEGCIEDLFVPSDEKMDREVKKMIQKLSTTDRNIKRIIISESSGVIPYQYHINIAILSYYTNINYLYLEFTNNPLEELNDCFEKLHCLETLIMRYAGIITWDDPQKVIDLRMPQSIKELKINTGQNYENPPSIEEAMDDNEAWTNPEIHFTIVPQTLPNLKKLVYVHDTANIASVIQEFIQLNPQLEFVGSNSTSFNARTMQIIEHIPGLEHEIMSDISS</sequence>
<evidence type="ECO:0008006" key="3">
    <source>
        <dbReference type="Google" id="ProtNLM"/>
    </source>
</evidence>
<keyword evidence="2" id="KW-1185">Reference proteome</keyword>
<organism evidence="1 2">
    <name type="scientific">Conidiobolus coronatus (strain ATCC 28846 / CBS 209.66 / NRRL 28638)</name>
    <name type="common">Delacroixia coronata</name>
    <dbReference type="NCBI Taxonomy" id="796925"/>
    <lineage>
        <taxon>Eukaryota</taxon>
        <taxon>Fungi</taxon>
        <taxon>Fungi incertae sedis</taxon>
        <taxon>Zoopagomycota</taxon>
        <taxon>Entomophthoromycotina</taxon>
        <taxon>Entomophthoromycetes</taxon>
        <taxon>Entomophthorales</taxon>
        <taxon>Ancylistaceae</taxon>
        <taxon>Conidiobolus</taxon>
    </lineage>
</organism>
<gene>
    <name evidence="1" type="ORF">CONCODRAFT_78731</name>
</gene>
<dbReference type="EMBL" id="KQ964496">
    <property type="protein sequence ID" value="KXN70662.1"/>
    <property type="molecule type" value="Genomic_DNA"/>
</dbReference>
<evidence type="ECO:0000313" key="2">
    <source>
        <dbReference type="Proteomes" id="UP000070444"/>
    </source>
</evidence>
<dbReference type="AlphaFoldDB" id="A0A137P6M9"/>
<protein>
    <recommendedName>
        <fullName evidence="3">F-box domain-containing protein</fullName>
    </recommendedName>
</protein>
<evidence type="ECO:0000313" key="1">
    <source>
        <dbReference type="EMBL" id="KXN70662.1"/>
    </source>
</evidence>
<proteinExistence type="predicted"/>
<dbReference type="SUPFAM" id="SSF52047">
    <property type="entry name" value="RNI-like"/>
    <property type="match status" value="1"/>
</dbReference>